<dbReference type="SUPFAM" id="SSF101967">
    <property type="entry name" value="Adhesin YadA, collagen-binding domain"/>
    <property type="match status" value="1"/>
</dbReference>
<feature type="transmembrane region" description="Helical" evidence="5">
    <location>
        <begin position="537"/>
        <end position="557"/>
    </location>
</feature>
<sequence>MVSIEWRRVLKSKFLLIGAILVVLLPAVYGMIFVGSMWDPYGKVNQLPVAVVNQDETAQINGKQLKIGDELVTGMKKTKALDYHFVSEATAQNGLEKGKYYMVVTFPKDFSKNATTVLTKHPKQMVLKYDTAAGRNYIAEKMTSQAASILKEQVAANITKLYAQSILDSIHKTGQGMAKAADGSQQLANGGQKLADGSGKLTNGLDELNDQMLSFSNGQETLSLGLKKYLAGATELASGSQKVATGTAAFAKNLKKVNTGVQKLNQNSQQLNAGAKAAKNGTSELQTGSAQLTSGLNELAGKIDTTSLKQLQSGSSDFASNIAALSKAATAGATAGDPGLAKIAPQLAALSSGYQAKLNPGVQATTTGMTTVKTAITSKLQPGSQKVTSGLGKMTTGLQNLQTGLTTYTGGVAKLATGIGELNAQAPKLNNGAQQVASGLGTLTGSNGQLASGSEKLATGATALAAGTDKLGTGAKTLDTGLGKLMTGQNSLTDSLNSGADKLNAIPTKKANGNAVANPVAAKQHETAPVPNNGTAMAPYMLSVALWTGSIVLTTLFDVKRRYAQVKTAGQMWLSKFIILGPLAILQGLGIYLALHFIWGFNANHPVITVGILSLAALTYLSLITFLKLGLGPLGMLVALVYMFLQLSVAGGTYPVFLTTHFYQAVHPFVPMTYAVDALRHTISIGYLSQINGDVLILLASIIGLQVLVYLLYVRMFKHGAKTVVANATSDAAEAKELLGQD</sequence>
<accession>A0A4P6YRA4</accession>
<feature type="transmembrane region" description="Helical" evidence="5">
    <location>
        <begin position="577"/>
        <end position="601"/>
    </location>
</feature>
<evidence type="ECO:0000259" key="6">
    <source>
        <dbReference type="Pfam" id="PF12698"/>
    </source>
</evidence>
<keyword evidence="2 5" id="KW-0812">Transmembrane</keyword>
<dbReference type="GO" id="GO:0140359">
    <property type="term" value="F:ABC-type transporter activity"/>
    <property type="evidence" value="ECO:0007669"/>
    <property type="project" value="InterPro"/>
</dbReference>
<dbReference type="NCBIfam" id="TIGR03062">
    <property type="entry name" value="pip_yhgE_Cterm"/>
    <property type="match status" value="1"/>
</dbReference>
<evidence type="ECO:0000313" key="8">
    <source>
        <dbReference type="Proteomes" id="UP000292886"/>
    </source>
</evidence>
<dbReference type="RefSeq" id="WP_133362221.1">
    <property type="nucleotide sequence ID" value="NZ_CP037940.1"/>
</dbReference>
<keyword evidence="8" id="KW-1185">Reference proteome</keyword>
<evidence type="ECO:0000313" key="7">
    <source>
        <dbReference type="EMBL" id="QBO35141.1"/>
    </source>
</evidence>
<evidence type="ECO:0000256" key="2">
    <source>
        <dbReference type="ARBA" id="ARBA00022692"/>
    </source>
</evidence>
<dbReference type="Gene3D" id="3.40.1710.10">
    <property type="entry name" value="abc type-2 transporter like domain"/>
    <property type="match status" value="1"/>
</dbReference>
<evidence type="ECO:0000256" key="3">
    <source>
        <dbReference type="ARBA" id="ARBA00022989"/>
    </source>
</evidence>
<dbReference type="PANTHER" id="PTHR43077">
    <property type="entry name" value="TRANSPORT PERMEASE YVFS-RELATED"/>
    <property type="match status" value="1"/>
</dbReference>
<protein>
    <submittedName>
        <fullName evidence="7">YhgE/Pip domain-containing protein</fullName>
    </submittedName>
</protein>
<feature type="transmembrane region" description="Helical" evidence="5">
    <location>
        <begin position="695"/>
        <end position="713"/>
    </location>
</feature>
<dbReference type="InterPro" id="IPR023908">
    <property type="entry name" value="xxxLxxG_rpt"/>
</dbReference>
<dbReference type="InterPro" id="IPR051328">
    <property type="entry name" value="T7SS_ABC-Transporter"/>
</dbReference>
<proteinExistence type="predicted"/>
<evidence type="ECO:0000256" key="1">
    <source>
        <dbReference type="ARBA" id="ARBA00004141"/>
    </source>
</evidence>
<dbReference type="InterPro" id="IPR017501">
    <property type="entry name" value="Phage_infect_YhgE_C"/>
</dbReference>
<feature type="transmembrane region" description="Helical" evidence="5">
    <location>
        <begin position="634"/>
        <end position="657"/>
    </location>
</feature>
<dbReference type="SUPFAM" id="SSF58104">
    <property type="entry name" value="Methyl-accepting chemotaxis protein (MCP) signaling domain"/>
    <property type="match status" value="1"/>
</dbReference>
<keyword evidence="4 5" id="KW-0472">Membrane</keyword>
<feature type="domain" description="ABC-2 type transporter transmembrane" evidence="6">
    <location>
        <begin position="20"/>
        <end position="166"/>
    </location>
</feature>
<dbReference type="NCBIfam" id="TIGR03057">
    <property type="entry name" value="xxxLxxG_by_4"/>
    <property type="match status" value="4"/>
</dbReference>
<dbReference type="Proteomes" id="UP000292886">
    <property type="component" value="Chromosome"/>
</dbReference>
<name>A0A4P6YRA4_9LACO</name>
<feature type="transmembrane region" description="Helical" evidence="5">
    <location>
        <begin position="607"/>
        <end position="627"/>
    </location>
</feature>
<dbReference type="KEGG" id="wei:EQG49_01065"/>
<dbReference type="EMBL" id="CP037940">
    <property type="protein sequence ID" value="QBO35141.1"/>
    <property type="molecule type" value="Genomic_DNA"/>
</dbReference>
<reference evidence="8" key="1">
    <citation type="submission" date="2019-03" db="EMBL/GenBank/DDBJ databases">
        <title>Weissella sp. 26KH-42 Genome sequencing.</title>
        <authorList>
            <person name="Heo J."/>
            <person name="Kim S.-J."/>
            <person name="Kim J.-S."/>
            <person name="Hong S.-B."/>
            <person name="Kwon S.-W."/>
        </authorList>
    </citation>
    <scope>NUCLEOTIDE SEQUENCE [LARGE SCALE GENOMIC DNA]</scope>
    <source>
        <strain evidence="8">26KH-42</strain>
    </source>
</reference>
<dbReference type="GO" id="GO:0016020">
    <property type="term" value="C:membrane"/>
    <property type="evidence" value="ECO:0007669"/>
    <property type="project" value="UniProtKB-SubCell"/>
</dbReference>
<dbReference type="NCBIfam" id="TIGR03061">
    <property type="entry name" value="pip_yhgE_Nterm"/>
    <property type="match status" value="1"/>
</dbReference>
<organism evidence="7 8">
    <name type="scientific">Periweissella cryptocerci</name>
    <dbReference type="NCBI Taxonomy" id="2506420"/>
    <lineage>
        <taxon>Bacteria</taxon>
        <taxon>Bacillati</taxon>
        <taxon>Bacillota</taxon>
        <taxon>Bacilli</taxon>
        <taxon>Lactobacillales</taxon>
        <taxon>Lactobacillaceae</taxon>
        <taxon>Periweissella</taxon>
    </lineage>
</organism>
<dbReference type="Pfam" id="PF12698">
    <property type="entry name" value="ABC2_membrane_3"/>
    <property type="match status" value="2"/>
</dbReference>
<dbReference type="PANTHER" id="PTHR43077:SF5">
    <property type="entry name" value="PHAGE INFECTION PROTEIN"/>
    <property type="match status" value="1"/>
</dbReference>
<dbReference type="AlphaFoldDB" id="A0A4P6YRA4"/>
<keyword evidence="3 5" id="KW-1133">Transmembrane helix</keyword>
<evidence type="ECO:0000256" key="5">
    <source>
        <dbReference type="SAM" id="Phobius"/>
    </source>
</evidence>
<feature type="domain" description="ABC-2 type transporter transmembrane" evidence="6">
    <location>
        <begin position="504"/>
        <end position="710"/>
    </location>
</feature>
<comment type="subcellular location">
    <subcellularLocation>
        <location evidence="1">Membrane</location>
        <topology evidence="1">Multi-pass membrane protein</topology>
    </subcellularLocation>
</comment>
<dbReference type="OrthoDB" id="9811483at2"/>
<gene>
    <name evidence="7" type="ORF">EQG49_01065</name>
</gene>
<dbReference type="InterPro" id="IPR013525">
    <property type="entry name" value="ABC2_TM"/>
</dbReference>
<dbReference type="InterPro" id="IPR017500">
    <property type="entry name" value="Phage_infect_YhgE_N"/>
</dbReference>
<dbReference type="InterPro" id="IPR011049">
    <property type="entry name" value="Serralysin-like_metalloprot_C"/>
</dbReference>
<evidence type="ECO:0000256" key="4">
    <source>
        <dbReference type="ARBA" id="ARBA00023136"/>
    </source>
</evidence>
<dbReference type="Gene3D" id="1.10.287.950">
    <property type="entry name" value="Methyl-accepting chemotaxis protein"/>
    <property type="match status" value="1"/>
</dbReference>